<reference evidence="1" key="1">
    <citation type="submission" date="2020-05" db="EMBL/GenBank/DDBJ databases">
        <title>WGS assembly of Panicum virgatum.</title>
        <authorList>
            <person name="Lovell J.T."/>
            <person name="Jenkins J."/>
            <person name="Shu S."/>
            <person name="Juenger T.E."/>
            <person name="Schmutz J."/>
        </authorList>
    </citation>
    <scope>NUCLEOTIDE SEQUENCE</scope>
    <source>
        <strain evidence="1">AP13</strain>
    </source>
</reference>
<dbReference type="EMBL" id="CM029038">
    <property type="protein sequence ID" value="KAG2654880.1"/>
    <property type="molecule type" value="Genomic_DNA"/>
</dbReference>
<name>A0A8T0X457_PANVG</name>
<evidence type="ECO:0000313" key="1">
    <source>
        <dbReference type="EMBL" id="KAG2654880.1"/>
    </source>
</evidence>
<accession>A0A8T0X457</accession>
<comment type="caution">
    <text evidence="1">The sequence shown here is derived from an EMBL/GenBank/DDBJ whole genome shotgun (WGS) entry which is preliminary data.</text>
</comment>
<dbReference type="AlphaFoldDB" id="A0A8T0X457"/>
<dbReference type="Proteomes" id="UP000823388">
    <property type="component" value="Chromosome 1N"/>
</dbReference>
<evidence type="ECO:0000313" key="2">
    <source>
        <dbReference type="Proteomes" id="UP000823388"/>
    </source>
</evidence>
<protein>
    <submittedName>
        <fullName evidence="1">Uncharacterized protein</fullName>
    </submittedName>
</protein>
<organism evidence="1 2">
    <name type="scientific">Panicum virgatum</name>
    <name type="common">Blackwell switchgrass</name>
    <dbReference type="NCBI Taxonomy" id="38727"/>
    <lineage>
        <taxon>Eukaryota</taxon>
        <taxon>Viridiplantae</taxon>
        <taxon>Streptophyta</taxon>
        <taxon>Embryophyta</taxon>
        <taxon>Tracheophyta</taxon>
        <taxon>Spermatophyta</taxon>
        <taxon>Magnoliopsida</taxon>
        <taxon>Liliopsida</taxon>
        <taxon>Poales</taxon>
        <taxon>Poaceae</taxon>
        <taxon>PACMAD clade</taxon>
        <taxon>Panicoideae</taxon>
        <taxon>Panicodae</taxon>
        <taxon>Paniceae</taxon>
        <taxon>Panicinae</taxon>
        <taxon>Panicum</taxon>
        <taxon>Panicum sect. Hiantes</taxon>
    </lineage>
</organism>
<keyword evidence="2" id="KW-1185">Reference proteome</keyword>
<proteinExistence type="predicted"/>
<sequence>MSTWGRWSWTGIRGGAQRRRARQQAIEYTGTGAVQLGHERQLGHAMRRGRLPSTRYMIHPPVGWINRYIGLAAPTATRRLHTYTWHCAIYYLWCVCEAGWTSHQG</sequence>
<gene>
    <name evidence="1" type="ORF">PVAP13_1NG565100</name>
</gene>